<protein>
    <submittedName>
        <fullName evidence="7">Interleukin 17a/f1</fullName>
    </submittedName>
</protein>
<dbReference type="Proteomes" id="UP000261380">
    <property type="component" value="Unplaced"/>
</dbReference>
<reference evidence="7" key="2">
    <citation type="submission" date="2025-09" db="UniProtKB">
        <authorList>
            <consortium name="Ensembl"/>
        </authorList>
    </citation>
    <scope>IDENTIFICATION</scope>
</reference>
<dbReference type="SUPFAM" id="SSF57501">
    <property type="entry name" value="Cystine-knot cytokines"/>
    <property type="match status" value="1"/>
</dbReference>
<proteinExistence type="inferred from homology"/>
<dbReference type="PRINTS" id="PR01932">
    <property type="entry name" value="INTRLEUKIN17"/>
</dbReference>
<evidence type="ECO:0000256" key="5">
    <source>
        <dbReference type="ARBA" id="ARBA00022729"/>
    </source>
</evidence>
<keyword evidence="6" id="KW-0812">Transmembrane</keyword>
<evidence type="ECO:0000256" key="3">
    <source>
        <dbReference type="ARBA" id="ARBA00022514"/>
    </source>
</evidence>
<dbReference type="GeneTree" id="ENSGT00940000156618"/>
<dbReference type="Gene3D" id="2.10.90.10">
    <property type="entry name" value="Cystine-knot cytokines"/>
    <property type="match status" value="1"/>
</dbReference>
<sequence length="168" mass="19147">MDGGSKSQIYFFLIFEKWLNITKTLVIGAIVMVTMLMIAEAASKHPRKRSDGSVEQTVSLQLDPALLLPSRNPRPLHNASISPWTYNTSHDESLFPPTLSEARCLLKGCLDLEGKEDQNLQSRPIWYQVMVLKRVRTEGAEHSYHYRLETRNVPVGCTCVRHMVHVQE</sequence>
<comment type="similarity">
    <text evidence="2">Belongs to the IL-17 family.</text>
</comment>
<evidence type="ECO:0000256" key="4">
    <source>
        <dbReference type="ARBA" id="ARBA00022525"/>
    </source>
</evidence>
<evidence type="ECO:0000256" key="2">
    <source>
        <dbReference type="ARBA" id="ARBA00007236"/>
    </source>
</evidence>
<keyword evidence="4" id="KW-0964">Secreted</keyword>
<dbReference type="InterPro" id="IPR029034">
    <property type="entry name" value="Cystine-knot_cytokine"/>
</dbReference>
<keyword evidence="3" id="KW-0202">Cytokine</keyword>
<dbReference type="GO" id="GO:0006954">
    <property type="term" value="P:inflammatory response"/>
    <property type="evidence" value="ECO:0007669"/>
    <property type="project" value="InterPro"/>
</dbReference>
<feature type="transmembrane region" description="Helical" evidence="6">
    <location>
        <begin position="20"/>
        <end position="39"/>
    </location>
</feature>
<dbReference type="GO" id="GO:0005125">
    <property type="term" value="F:cytokine activity"/>
    <property type="evidence" value="ECO:0007669"/>
    <property type="project" value="UniProtKB-KW"/>
</dbReference>
<keyword evidence="6" id="KW-1133">Transmembrane helix</keyword>
<dbReference type="Pfam" id="PF06083">
    <property type="entry name" value="IL17"/>
    <property type="match status" value="1"/>
</dbReference>
<dbReference type="InterPro" id="IPR020440">
    <property type="entry name" value="IL-17_chr"/>
</dbReference>
<dbReference type="STRING" id="32473.ENSXCOP00000012745"/>
<keyword evidence="5" id="KW-0732">Signal</keyword>
<dbReference type="AlphaFoldDB" id="A0A3B5LPR9"/>
<reference evidence="7" key="1">
    <citation type="submission" date="2025-08" db="UniProtKB">
        <authorList>
            <consortium name="Ensembl"/>
        </authorList>
    </citation>
    <scope>IDENTIFICATION</scope>
</reference>
<keyword evidence="8" id="KW-1185">Reference proteome</keyword>
<evidence type="ECO:0000256" key="1">
    <source>
        <dbReference type="ARBA" id="ARBA00004613"/>
    </source>
</evidence>
<dbReference type="GO" id="GO:0005615">
    <property type="term" value="C:extracellular space"/>
    <property type="evidence" value="ECO:0007669"/>
    <property type="project" value="UniProtKB-KW"/>
</dbReference>
<dbReference type="InterPro" id="IPR010345">
    <property type="entry name" value="IL-17_fam"/>
</dbReference>
<dbReference type="Ensembl" id="ENSXCOT00000012899.1">
    <property type="protein sequence ID" value="ENSXCOP00000012745.1"/>
    <property type="gene ID" value="ENSXCOG00000009627.1"/>
</dbReference>
<evidence type="ECO:0000313" key="8">
    <source>
        <dbReference type="Proteomes" id="UP000261380"/>
    </source>
</evidence>
<evidence type="ECO:0000313" key="7">
    <source>
        <dbReference type="Ensembl" id="ENSXCOP00000012745.1"/>
    </source>
</evidence>
<name>A0A3B5LPR9_9TELE</name>
<evidence type="ECO:0000256" key="6">
    <source>
        <dbReference type="SAM" id="Phobius"/>
    </source>
</evidence>
<accession>A0A3B5LPR9</accession>
<keyword evidence="6" id="KW-0472">Membrane</keyword>
<organism evidence="7 8">
    <name type="scientific">Xiphophorus couchianus</name>
    <name type="common">Monterrey platyfish</name>
    <dbReference type="NCBI Taxonomy" id="32473"/>
    <lineage>
        <taxon>Eukaryota</taxon>
        <taxon>Metazoa</taxon>
        <taxon>Chordata</taxon>
        <taxon>Craniata</taxon>
        <taxon>Vertebrata</taxon>
        <taxon>Euteleostomi</taxon>
        <taxon>Actinopterygii</taxon>
        <taxon>Neopterygii</taxon>
        <taxon>Teleostei</taxon>
        <taxon>Neoteleostei</taxon>
        <taxon>Acanthomorphata</taxon>
        <taxon>Ovalentaria</taxon>
        <taxon>Atherinomorphae</taxon>
        <taxon>Cyprinodontiformes</taxon>
        <taxon>Poeciliidae</taxon>
        <taxon>Poeciliinae</taxon>
        <taxon>Xiphophorus</taxon>
    </lineage>
</organism>
<comment type="subcellular location">
    <subcellularLocation>
        <location evidence="1">Secreted</location>
    </subcellularLocation>
</comment>